<dbReference type="EMBL" id="CP134890">
    <property type="protein sequence ID" value="WNM22215.1"/>
    <property type="molecule type" value="Genomic_DNA"/>
</dbReference>
<proteinExistence type="predicted"/>
<dbReference type="AlphaFoldDB" id="A0AA96J574"/>
<protein>
    <submittedName>
        <fullName evidence="2">Uncharacterized protein</fullName>
    </submittedName>
</protein>
<dbReference type="KEGG" id="fcj:RN605_02370"/>
<name>A0AA96J574_9FLAO</name>
<dbReference type="Proteomes" id="UP001304515">
    <property type="component" value="Chromosome"/>
</dbReference>
<keyword evidence="3" id="KW-1185">Reference proteome</keyword>
<gene>
    <name evidence="2" type="ORF">RN605_02370</name>
    <name evidence="1" type="ORF">RN608_09070</name>
</gene>
<accession>A0AA96J2E7</accession>
<reference evidence="2 3" key="1">
    <citation type="submission" date="2023-09" db="EMBL/GenBank/DDBJ databases">
        <title>Flavobacterium sp. a novel bacteria isolate from Pepper rhizosphere.</title>
        <authorList>
            <person name="Peng Y."/>
            <person name="Lee J."/>
        </authorList>
    </citation>
    <scope>NUCLEOTIDE SEQUENCE [LARGE SCALE GENOMIC DNA]</scope>
    <source>
        <strain evidence="1">PMR2A8</strain>
        <strain evidence="2 3">PMTSA4</strain>
    </source>
</reference>
<accession>A0AA96J574</accession>
<organism evidence="2 3">
    <name type="scientific">Flavobacterium capsici</name>
    <dbReference type="NCBI Taxonomy" id="3075618"/>
    <lineage>
        <taxon>Bacteria</taxon>
        <taxon>Pseudomonadati</taxon>
        <taxon>Bacteroidota</taxon>
        <taxon>Flavobacteriia</taxon>
        <taxon>Flavobacteriales</taxon>
        <taxon>Flavobacteriaceae</taxon>
        <taxon>Flavobacterium</taxon>
    </lineage>
</organism>
<sequence length="181" mass="21399">MTYNSKNFHKHTFCLWQEIHFSDIENQSISHKSKSGSQYIFTETGVYRISNHWGRAANCRWRLIPLENYKNQQTKVGFAKWTNFHPNNETDNLFFIEVNFTTTEVTFNHKDTSTYNETFTLRNATDTAKTIKTIKEILKETAWAKHLTYDSIENLRKEIINQLITTNSSFLDIKKQFTIIT</sequence>
<evidence type="ECO:0000313" key="2">
    <source>
        <dbReference type="EMBL" id="WNM22215.1"/>
    </source>
</evidence>
<dbReference type="RefSeq" id="WP_313321862.1">
    <property type="nucleotide sequence ID" value="NZ_CP134878.1"/>
</dbReference>
<evidence type="ECO:0000313" key="3">
    <source>
        <dbReference type="Proteomes" id="UP001304515"/>
    </source>
</evidence>
<evidence type="ECO:0000313" key="1">
    <source>
        <dbReference type="EMBL" id="WNM18163.1"/>
    </source>
</evidence>
<dbReference type="EMBL" id="CP134878">
    <property type="protein sequence ID" value="WNM18163.1"/>
    <property type="molecule type" value="Genomic_DNA"/>
</dbReference>